<dbReference type="InterPro" id="IPR011933">
    <property type="entry name" value="Double_TM_dom"/>
</dbReference>
<keyword evidence="1" id="KW-0472">Membrane</keyword>
<accession>A0A0F8XM41</accession>
<keyword evidence="1" id="KW-1133">Transmembrane helix</keyword>
<evidence type="ECO:0000259" key="2">
    <source>
        <dbReference type="Pfam" id="PF07584"/>
    </source>
</evidence>
<dbReference type="PANTHER" id="PTHR37464:SF1">
    <property type="entry name" value="BLL2463 PROTEIN"/>
    <property type="match status" value="1"/>
</dbReference>
<keyword evidence="1" id="KW-0812">Transmembrane</keyword>
<proteinExistence type="predicted"/>
<evidence type="ECO:0000313" key="3">
    <source>
        <dbReference type="EMBL" id="KKK70018.1"/>
    </source>
</evidence>
<feature type="transmembrane region" description="Helical" evidence="1">
    <location>
        <begin position="56"/>
        <end position="74"/>
    </location>
</feature>
<dbReference type="InterPro" id="IPR024163">
    <property type="entry name" value="Aerotolerance_reg_N"/>
</dbReference>
<sequence length="115" mass="12972">MTFVTPLLLAGTALIALPIVLHLIMRRKPKLLEFPALRFIQKQHDVNQRRLRLRHLLLLLLRAAAIALLAFALAQPSIKFGGSLLSQEAPVAAAFVFDAAPRMEYRHENRTRLEA</sequence>
<dbReference type="NCBIfam" id="TIGR02226">
    <property type="entry name" value="two_anch"/>
    <property type="match status" value="1"/>
</dbReference>
<comment type="caution">
    <text evidence="3">The sequence shown here is derived from an EMBL/GenBank/DDBJ whole genome shotgun (WGS) entry which is preliminary data.</text>
</comment>
<feature type="domain" description="Aerotolerance regulator N-terminal" evidence="2">
    <location>
        <begin position="1"/>
        <end position="76"/>
    </location>
</feature>
<dbReference type="Pfam" id="PF07584">
    <property type="entry name" value="BatA"/>
    <property type="match status" value="1"/>
</dbReference>
<name>A0A0F8XM41_9ZZZZ</name>
<evidence type="ECO:0000256" key="1">
    <source>
        <dbReference type="SAM" id="Phobius"/>
    </source>
</evidence>
<feature type="non-terminal residue" evidence="3">
    <location>
        <position position="115"/>
    </location>
</feature>
<reference evidence="3" key="1">
    <citation type="journal article" date="2015" name="Nature">
        <title>Complex archaea that bridge the gap between prokaryotes and eukaryotes.</title>
        <authorList>
            <person name="Spang A."/>
            <person name="Saw J.H."/>
            <person name="Jorgensen S.L."/>
            <person name="Zaremba-Niedzwiedzka K."/>
            <person name="Martijn J."/>
            <person name="Lind A.E."/>
            <person name="van Eijk R."/>
            <person name="Schleper C."/>
            <person name="Guy L."/>
            <person name="Ettema T.J."/>
        </authorList>
    </citation>
    <scope>NUCLEOTIDE SEQUENCE</scope>
</reference>
<protein>
    <recommendedName>
        <fullName evidence="2">Aerotolerance regulator N-terminal domain-containing protein</fullName>
    </recommendedName>
</protein>
<dbReference type="AlphaFoldDB" id="A0A0F8XM41"/>
<organism evidence="3">
    <name type="scientific">marine sediment metagenome</name>
    <dbReference type="NCBI Taxonomy" id="412755"/>
    <lineage>
        <taxon>unclassified sequences</taxon>
        <taxon>metagenomes</taxon>
        <taxon>ecological metagenomes</taxon>
    </lineage>
</organism>
<gene>
    <name evidence="3" type="ORF">LCGC14_2928190</name>
</gene>
<dbReference type="EMBL" id="LAZR01058380">
    <property type="protein sequence ID" value="KKK70018.1"/>
    <property type="molecule type" value="Genomic_DNA"/>
</dbReference>
<feature type="transmembrane region" description="Helical" evidence="1">
    <location>
        <begin position="6"/>
        <end position="25"/>
    </location>
</feature>
<dbReference type="PANTHER" id="PTHR37464">
    <property type="entry name" value="BLL2463 PROTEIN"/>
    <property type="match status" value="1"/>
</dbReference>